<comment type="caution">
    <text evidence="6">The sequence shown here is derived from an EMBL/GenBank/DDBJ whole genome shotgun (WGS) entry which is preliminary data.</text>
</comment>
<dbReference type="InterPro" id="IPR036443">
    <property type="entry name" value="Znf_RanBP2_sf"/>
</dbReference>
<keyword evidence="7" id="KW-1185">Reference proteome</keyword>
<reference evidence="6" key="1">
    <citation type="submission" date="2020-05" db="EMBL/GenBank/DDBJ databases">
        <title>WGS assembly of Panicum virgatum.</title>
        <authorList>
            <person name="Lovell J.T."/>
            <person name="Jenkins J."/>
            <person name="Shu S."/>
            <person name="Juenger T.E."/>
            <person name="Schmutz J."/>
        </authorList>
    </citation>
    <scope>NUCLEOTIDE SEQUENCE</scope>
    <source>
        <strain evidence="6">AP13</strain>
    </source>
</reference>
<dbReference type="Gene3D" id="4.10.1060.10">
    <property type="entry name" value="Zinc finger, RanBP2-type"/>
    <property type="match status" value="1"/>
</dbReference>
<sequence length="231" mass="24201">MASAKFGAVAQVENRGALSKRSRNDVSVKEGDWNCPQCGNVNFSFRNVCNRGACGAPRPSPSPSPRMMPAPPAAGYERSPLFYGGGGGAPSPIPLGSGSYGGPYPHLGMRYGYGPPVGAPGSYGLFSSYGQPGPMGGMGYGPGPELGRYNYGFRGSPMPVSSPWSGGALVENNDNIASRKRRGVKHISLLCTLAELCIGQCGPCPPRPILNPKDMLRFGALEAHNPLPFRV</sequence>
<keyword evidence="2" id="KW-0863">Zinc-finger</keyword>
<dbReference type="SUPFAM" id="SSF90209">
    <property type="entry name" value="Ran binding protein zinc finger-like"/>
    <property type="match status" value="1"/>
</dbReference>
<evidence type="ECO:0000256" key="2">
    <source>
        <dbReference type="ARBA" id="ARBA00022771"/>
    </source>
</evidence>
<evidence type="ECO:0000259" key="5">
    <source>
        <dbReference type="SMART" id="SM00547"/>
    </source>
</evidence>
<dbReference type="GO" id="GO:0008270">
    <property type="term" value="F:zinc ion binding"/>
    <property type="evidence" value="ECO:0007669"/>
    <property type="project" value="UniProtKB-KW"/>
</dbReference>
<protein>
    <recommendedName>
        <fullName evidence="5">RanBP2-type domain-containing protein</fullName>
    </recommendedName>
</protein>
<dbReference type="Proteomes" id="UP000823388">
    <property type="component" value="Chromosome 2K"/>
</dbReference>
<name>A0A8T0WCD2_PANVG</name>
<dbReference type="PANTHER" id="PTHR12999:SF24">
    <property type="entry name" value="RANBP2-TYPE DOMAIN-CONTAINING PROTEIN"/>
    <property type="match status" value="1"/>
</dbReference>
<evidence type="ECO:0000313" key="6">
    <source>
        <dbReference type="EMBL" id="KAG2645420.1"/>
    </source>
</evidence>
<evidence type="ECO:0000313" key="7">
    <source>
        <dbReference type="Proteomes" id="UP000823388"/>
    </source>
</evidence>
<accession>A0A8T0WCD2</accession>
<dbReference type="PANTHER" id="PTHR12999">
    <property type="entry name" value="ZINC FINGER RAN-BINDING DOMAIN-CONTAINING PROTEIN 2 ZRANB2-RELATED"/>
    <property type="match status" value="1"/>
</dbReference>
<dbReference type="InterPro" id="IPR001876">
    <property type="entry name" value="Znf_RanBP2"/>
</dbReference>
<feature type="domain" description="RanBP2-type" evidence="5">
    <location>
        <begin position="31"/>
        <end position="57"/>
    </location>
</feature>
<evidence type="ECO:0000256" key="4">
    <source>
        <dbReference type="SAM" id="MobiDB-lite"/>
    </source>
</evidence>
<evidence type="ECO:0000256" key="1">
    <source>
        <dbReference type="ARBA" id="ARBA00022723"/>
    </source>
</evidence>
<dbReference type="Pfam" id="PF00641">
    <property type="entry name" value="Zn_ribbon_RanBP"/>
    <property type="match status" value="1"/>
</dbReference>
<keyword evidence="1" id="KW-0479">Metal-binding</keyword>
<organism evidence="6 7">
    <name type="scientific">Panicum virgatum</name>
    <name type="common">Blackwell switchgrass</name>
    <dbReference type="NCBI Taxonomy" id="38727"/>
    <lineage>
        <taxon>Eukaryota</taxon>
        <taxon>Viridiplantae</taxon>
        <taxon>Streptophyta</taxon>
        <taxon>Embryophyta</taxon>
        <taxon>Tracheophyta</taxon>
        <taxon>Spermatophyta</taxon>
        <taxon>Magnoliopsida</taxon>
        <taxon>Liliopsida</taxon>
        <taxon>Poales</taxon>
        <taxon>Poaceae</taxon>
        <taxon>PACMAD clade</taxon>
        <taxon>Panicoideae</taxon>
        <taxon>Panicodae</taxon>
        <taxon>Paniceae</taxon>
        <taxon>Panicinae</taxon>
        <taxon>Panicum</taxon>
        <taxon>Panicum sect. Hiantes</taxon>
    </lineage>
</organism>
<keyword evidence="3" id="KW-0862">Zinc</keyword>
<proteinExistence type="predicted"/>
<evidence type="ECO:0000256" key="3">
    <source>
        <dbReference type="ARBA" id="ARBA00022833"/>
    </source>
</evidence>
<gene>
    <name evidence="6" type="ORF">PVAP13_2KG442005</name>
</gene>
<dbReference type="AlphaFoldDB" id="A0A8T0WCD2"/>
<dbReference type="EMBL" id="CM029039">
    <property type="protein sequence ID" value="KAG2645420.1"/>
    <property type="molecule type" value="Genomic_DNA"/>
</dbReference>
<dbReference type="SMART" id="SM00547">
    <property type="entry name" value="ZnF_RBZ"/>
    <property type="match status" value="1"/>
</dbReference>
<feature type="region of interest" description="Disordered" evidence="4">
    <location>
        <begin position="1"/>
        <end position="24"/>
    </location>
</feature>